<keyword evidence="4" id="KW-1185">Reference proteome</keyword>
<proteinExistence type="inferred from homology"/>
<evidence type="ECO:0000313" key="3">
    <source>
        <dbReference type="EMBL" id="URE02297.1"/>
    </source>
</evidence>
<evidence type="ECO:0000256" key="1">
    <source>
        <dbReference type="ARBA" id="ARBA00009176"/>
    </source>
</evidence>
<protein>
    <submittedName>
        <fullName evidence="3">Inosine-uridine preferring nucleoside hydrolase</fullName>
    </submittedName>
</protein>
<dbReference type="InterPro" id="IPR036452">
    <property type="entry name" value="Ribo_hydro-like"/>
</dbReference>
<organism evidence="3 4">
    <name type="scientific">Musa troglodytarum</name>
    <name type="common">fe'i banana</name>
    <dbReference type="NCBI Taxonomy" id="320322"/>
    <lineage>
        <taxon>Eukaryota</taxon>
        <taxon>Viridiplantae</taxon>
        <taxon>Streptophyta</taxon>
        <taxon>Embryophyta</taxon>
        <taxon>Tracheophyta</taxon>
        <taxon>Spermatophyta</taxon>
        <taxon>Magnoliopsida</taxon>
        <taxon>Liliopsida</taxon>
        <taxon>Zingiberales</taxon>
        <taxon>Musaceae</taxon>
        <taxon>Musa</taxon>
    </lineage>
</organism>
<dbReference type="SUPFAM" id="SSF53590">
    <property type="entry name" value="Nucleoside hydrolase"/>
    <property type="match status" value="2"/>
</dbReference>
<dbReference type="GO" id="GO:0016799">
    <property type="term" value="F:hydrolase activity, hydrolyzing N-glycosyl compounds"/>
    <property type="evidence" value="ECO:0007669"/>
    <property type="project" value="InterPro"/>
</dbReference>
<keyword evidence="3" id="KW-0378">Hydrolase</keyword>
<dbReference type="PANTHER" id="PTHR46692:SF1">
    <property type="entry name" value="NUCLEOSIDE HYDROLASE 3-RELATED"/>
    <property type="match status" value="1"/>
</dbReference>
<dbReference type="InterPro" id="IPR001910">
    <property type="entry name" value="Inosine/uridine_hydrolase_dom"/>
</dbReference>
<feature type="non-terminal residue" evidence="3">
    <location>
        <position position="1"/>
    </location>
</feature>
<dbReference type="EMBL" id="CP097507">
    <property type="protein sequence ID" value="URE02297.1"/>
    <property type="molecule type" value="Genomic_DNA"/>
</dbReference>
<dbReference type="Proteomes" id="UP001055439">
    <property type="component" value="Chromosome 5"/>
</dbReference>
<sequence>IPQGLSTAGDCRCRQAIPVGVCGRLDINSNYGLRRSFLPQGERRYIPLQQPTAQRVMIDTVSAGRTTLFVIGSHTNVALFLMTNPHLKTNIEHIYSMGGGVRSKNPTGCCPPDAANPSCKPRQCGDRGNLFTAYTSNPYAEFNMFADPFAAYQVRHSGIPVTLVPLDVTNSIPVSKEFFDAFEQQQETFEAQYCFRSLELTRDTWFGDQFYTQSYFMWDSFLSGVAISIMQHGDSYLGENEFAEMEYLNITAVTSNEPYGVNDGSNPFLYGRAIPKFHLQKAGVHSGYVQTGPQDPFCFVKGGGKGKCQTGRIHQGSNSEAVQVLVAQRARPNQDVHSPMNRQFFNSFLDVSCEMQVLNLHRQSGRFNLTTQFPYYREILYKPNFANQTRGRPVIFDMDMSAGDFLALIYLLKAPLEKIDLKGILVSGNGWAIAATIDVVYDILHMMGRDDIPVGLGHVNALGTPTLGCKYVKAVPHGSGGLLDSDTLFGLARSLPRSPRRHTAEKSAVQFGAPRHGDRRALRQASALEVWQSISESLRPRHGKITVLTSGPLTNLASILDVDKSGIEVIKNVYVVGGQVIDRKDKAGNVFSVPANKFAEFNMFLDPLAAKMAMESNLTITLVPLNAQLKVISFKRILQTLQLAEKTPESTFAHQLLSLLYQLQRKQPKLYHHMEIFLGELLGAVFLVDHSKLNPVMQRKLIRVLTGNLSQDGQIIVDKCGKSVNILDSFDSEAYYSVFAELLGDRRQSAVIGSFDEQKKMWSKPQ</sequence>
<feature type="domain" description="Inosine/uridine-preferring nucleoside hydrolase" evidence="2">
    <location>
        <begin position="32"/>
        <end position="227"/>
    </location>
</feature>
<dbReference type="PANTHER" id="PTHR46692">
    <property type="entry name" value="INOSINE-URIDINE PREFERRING NUCLEOSIDE HYDROLASE FAMILY PROTEIN"/>
    <property type="match status" value="1"/>
</dbReference>
<name>A0A9E7FWR1_9LILI</name>
<dbReference type="Pfam" id="PF01156">
    <property type="entry name" value="IU_nuc_hydro"/>
    <property type="match status" value="2"/>
</dbReference>
<reference evidence="3" key="1">
    <citation type="submission" date="2022-05" db="EMBL/GenBank/DDBJ databases">
        <title>The Musa troglodytarum L. genome provides insights into the mechanism of non-climacteric behaviour and enrichment of carotenoids.</title>
        <authorList>
            <person name="Wang J."/>
        </authorList>
    </citation>
    <scope>NUCLEOTIDE SEQUENCE</scope>
    <source>
        <tissue evidence="3">Leaf</tissue>
    </source>
</reference>
<accession>A0A9E7FWR1</accession>
<dbReference type="Gene3D" id="3.90.245.10">
    <property type="entry name" value="Ribonucleoside hydrolase-like"/>
    <property type="match status" value="2"/>
</dbReference>
<dbReference type="OrthoDB" id="5783963at2759"/>
<dbReference type="AlphaFoldDB" id="A0A9E7FWR1"/>
<feature type="domain" description="Inosine/uridine-preferring nucleoside hydrolase" evidence="2">
    <location>
        <begin position="394"/>
        <end position="736"/>
    </location>
</feature>
<comment type="similarity">
    <text evidence="1">Belongs to the IUNH family.</text>
</comment>
<gene>
    <name evidence="3" type="ORF">MUK42_18356</name>
</gene>
<evidence type="ECO:0000313" key="4">
    <source>
        <dbReference type="Proteomes" id="UP001055439"/>
    </source>
</evidence>
<evidence type="ECO:0000259" key="2">
    <source>
        <dbReference type="Pfam" id="PF01156"/>
    </source>
</evidence>